<organism evidence="1 2">
    <name type="scientific">Viridibacterium curvum</name>
    <dbReference type="NCBI Taxonomy" id="1101404"/>
    <lineage>
        <taxon>Bacteria</taxon>
        <taxon>Pseudomonadati</taxon>
        <taxon>Pseudomonadota</taxon>
        <taxon>Betaproteobacteria</taxon>
        <taxon>Rhodocyclales</taxon>
        <taxon>Rhodocyclaceae</taxon>
        <taxon>Viridibacterium</taxon>
    </lineage>
</organism>
<sequence length="413" mass="42961">MSRAAEEFIEGRGHLAALLAAVPQFEPPAGMEAWFAQLATAAQTQRASLSFEPPASLTAGFLAEAARIQVAQQPRADAVIGAMKAGKPAREVLGHDVSEITSMWVEAQPQRQSASPKREKSRWMMWAPRFALAGVAIVAVGIGVRHWQSPELLSPGSDVAAEAPAAATATISATGGLLADSAPATPTGVPAASAPPPMQVITLEPRAVVSVVPDKKMRSGAAQQPTPSDEDMAAVLNAYESARMARRAERAEPVREQQEPLRQEVLAAAPKPAAPAAGAMAESVSGYADKRLAKADAAPVVAAAPAPAPAPARAVAPAPAAPAEPEHLSARKGGVAFDSSLGSSPQLAARRWVLMGQSKAPQLRVADVRAPAVRIWAEAFRQALPPAMRPARLVVLPDGSLSEDALRVEQIPR</sequence>
<accession>A0ABP9QTB1</accession>
<keyword evidence="2" id="KW-1185">Reference proteome</keyword>
<comment type="caution">
    <text evidence="1">The sequence shown here is derived from an EMBL/GenBank/DDBJ whole genome shotgun (WGS) entry which is preliminary data.</text>
</comment>
<dbReference type="RefSeq" id="WP_345533300.1">
    <property type="nucleotide sequence ID" value="NZ_BAABLD010000008.1"/>
</dbReference>
<evidence type="ECO:0000313" key="1">
    <source>
        <dbReference type="EMBL" id="GAA5166966.1"/>
    </source>
</evidence>
<reference evidence="2" key="1">
    <citation type="journal article" date="2019" name="Int. J. Syst. Evol. Microbiol.">
        <title>The Global Catalogue of Microorganisms (GCM) 10K type strain sequencing project: providing services to taxonomists for standard genome sequencing and annotation.</title>
        <authorList>
            <consortium name="The Broad Institute Genomics Platform"/>
            <consortium name="The Broad Institute Genome Sequencing Center for Infectious Disease"/>
            <person name="Wu L."/>
            <person name="Ma J."/>
        </authorList>
    </citation>
    <scope>NUCLEOTIDE SEQUENCE [LARGE SCALE GENOMIC DNA]</scope>
    <source>
        <strain evidence="2">JCM 18715</strain>
    </source>
</reference>
<evidence type="ECO:0000313" key="2">
    <source>
        <dbReference type="Proteomes" id="UP001500547"/>
    </source>
</evidence>
<protein>
    <submittedName>
        <fullName evidence="1">Uncharacterized protein</fullName>
    </submittedName>
</protein>
<proteinExistence type="predicted"/>
<name>A0ABP9QTB1_9RHOO</name>
<dbReference type="EMBL" id="BAABLD010000008">
    <property type="protein sequence ID" value="GAA5166966.1"/>
    <property type="molecule type" value="Genomic_DNA"/>
</dbReference>
<dbReference type="Proteomes" id="UP001500547">
    <property type="component" value="Unassembled WGS sequence"/>
</dbReference>
<gene>
    <name evidence="1" type="ORF">GCM10025770_24850</name>
</gene>